<keyword evidence="2" id="KW-1185">Reference proteome</keyword>
<proteinExistence type="predicted"/>
<dbReference type="AlphaFoldDB" id="A0A846QHN6"/>
<dbReference type="RefSeq" id="WP_167940802.1">
    <property type="nucleotide sequence ID" value="NZ_JAATJA010000001.1"/>
</dbReference>
<dbReference type="Proteomes" id="UP000580856">
    <property type="component" value="Unassembled WGS sequence"/>
</dbReference>
<protein>
    <submittedName>
        <fullName evidence="1">Chaperone modulatory protein CbpM</fullName>
    </submittedName>
</protein>
<dbReference type="Gene3D" id="1.10.1660.10">
    <property type="match status" value="1"/>
</dbReference>
<dbReference type="Pfam" id="PF13591">
    <property type="entry name" value="MerR_2"/>
    <property type="match status" value="1"/>
</dbReference>
<reference evidence="1 2" key="1">
    <citation type="submission" date="2020-03" db="EMBL/GenBank/DDBJ databases">
        <title>Genomic Encyclopedia of Type Strains, Phase IV (KMG-IV): sequencing the most valuable type-strain genomes for metagenomic binning, comparative biology and taxonomic classification.</title>
        <authorList>
            <person name="Goeker M."/>
        </authorList>
    </citation>
    <scope>NUCLEOTIDE SEQUENCE [LARGE SCALE GENOMIC DNA]</scope>
    <source>
        <strain evidence="1 2">DSM 24233</strain>
    </source>
</reference>
<accession>A0A846QHN6</accession>
<evidence type="ECO:0000313" key="1">
    <source>
        <dbReference type="EMBL" id="NJB67778.1"/>
    </source>
</evidence>
<evidence type="ECO:0000313" key="2">
    <source>
        <dbReference type="Proteomes" id="UP000580856"/>
    </source>
</evidence>
<dbReference type="EMBL" id="JAATJA010000001">
    <property type="protein sequence ID" value="NJB67778.1"/>
    <property type="molecule type" value="Genomic_DNA"/>
</dbReference>
<sequence>MDLTKLETGAVPEPSNLVTWVSFIELTAVHPSRLTELIDIGWVEPLETSARGVLFHQRDVYRVRKLVRLCADLEVGVTGGMIIVDLLARIENLEHKVRELERLV</sequence>
<gene>
    <name evidence="1" type="ORF">GGQ74_001418</name>
</gene>
<name>A0A846QHN6_9BACT</name>
<organism evidence="1 2">
    <name type="scientific">Desulfobaculum xiamenense</name>
    <dbReference type="NCBI Taxonomy" id="995050"/>
    <lineage>
        <taxon>Bacteria</taxon>
        <taxon>Pseudomonadati</taxon>
        <taxon>Thermodesulfobacteriota</taxon>
        <taxon>Desulfovibrionia</taxon>
        <taxon>Desulfovibrionales</taxon>
        <taxon>Desulfovibrionaceae</taxon>
        <taxon>Desulfobaculum</taxon>
    </lineage>
</organism>
<comment type="caution">
    <text evidence="1">The sequence shown here is derived from an EMBL/GenBank/DDBJ whole genome shotgun (WGS) entry which is preliminary data.</text>
</comment>